<evidence type="ECO:0000256" key="3">
    <source>
        <dbReference type="ARBA" id="ARBA00022449"/>
    </source>
</evidence>
<feature type="transmembrane region" description="Helical" evidence="11">
    <location>
        <begin position="314"/>
        <end position="336"/>
    </location>
</feature>
<evidence type="ECO:0000256" key="8">
    <source>
        <dbReference type="ARBA" id="ARBA00023136"/>
    </source>
</evidence>
<proteinExistence type="inferred from homology"/>
<comment type="similarity">
    <text evidence="10">Belongs to the NhaD Na(+)/H(+) (TC 2.A.62) antiporter family.</text>
</comment>
<keyword evidence="3" id="KW-0050">Antiport</keyword>
<dbReference type="AlphaFoldDB" id="A0A2N3I715"/>
<dbReference type="RefSeq" id="WP_101310106.1">
    <property type="nucleotide sequence ID" value="NZ_CAXXEE010000003.1"/>
</dbReference>
<feature type="transmembrane region" description="Helical" evidence="11">
    <location>
        <begin position="127"/>
        <end position="154"/>
    </location>
</feature>
<dbReference type="PANTHER" id="PTHR43269:SF2">
    <property type="entry name" value="SODIUM_PROTON ANTIPORTER 1-RELATED"/>
    <property type="match status" value="1"/>
</dbReference>
<evidence type="ECO:0000256" key="10">
    <source>
        <dbReference type="ARBA" id="ARBA00025753"/>
    </source>
</evidence>
<dbReference type="GO" id="GO:0016020">
    <property type="term" value="C:membrane"/>
    <property type="evidence" value="ECO:0007669"/>
    <property type="project" value="UniProtKB-SubCell"/>
</dbReference>
<feature type="transmembrane region" description="Helical" evidence="11">
    <location>
        <begin position="89"/>
        <end position="107"/>
    </location>
</feature>
<evidence type="ECO:0000256" key="2">
    <source>
        <dbReference type="ARBA" id="ARBA00022448"/>
    </source>
</evidence>
<reference evidence="13 14" key="1">
    <citation type="journal article" date="2017" name="Front. Microbiol.">
        <title>Labilibaculum manganireducens gen. nov., sp. nov. and Labilibaculum filiforme sp. nov., Novel Bacteroidetes Isolated from Subsurface Sediments of the Baltic Sea.</title>
        <authorList>
            <person name="Vandieken V."/>
            <person name="Marshall I.P."/>
            <person name="Niemann H."/>
            <person name="Engelen B."/>
            <person name="Cypionka H."/>
        </authorList>
    </citation>
    <scope>NUCLEOTIDE SEQUENCE [LARGE SCALE GENOMIC DNA]</scope>
    <source>
        <strain evidence="13 14">59.10-2M</strain>
    </source>
</reference>
<keyword evidence="6" id="KW-0915">Sodium</keyword>
<evidence type="ECO:0000313" key="13">
    <source>
        <dbReference type="EMBL" id="PKQ66100.1"/>
    </source>
</evidence>
<dbReference type="InterPro" id="IPR004680">
    <property type="entry name" value="Cit_transptr-like_dom"/>
</dbReference>
<keyword evidence="2" id="KW-0813">Transport</keyword>
<dbReference type="GO" id="GO:0006814">
    <property type="term" value="P:sodium ion transport"/>
    <property type="evidence" value="ECO:0007669"/>
    <property type="project" value="UniProtKB-KW"/>
</dbReference>
<comment type="subcellular location">
    <subcellularLocation>
        <location evidence="1">Membrane</location>
        <topology evidence="1">Multi-pass membrane protein</topology>
    </subcellularLocation>
</comment>
<organism evidence="13 14">
    <name type="scientific">Labilibaculum manganireducens</name>
    <dbReference type="NCBI Taxonomy" id="1940525"/>
    <lineage>
        <taxon>Bacteria</taxon>
        <taxon>Pseudomonadati</taxon>
        <taxon>Bacteroidota</taxon>
        <taxon>Bacteroidia</taxon>
        <taxon>Marinilabiliales</taxon>
        <taxon>Marinifilaceae</taxon>
        <taxon>Labilibaculum</taxon>
    </lineage>
</organism>
<dbReference type="GO" id="GO:0015297">
    <property type="term" value="F:antiporter activity"/>
    <property type="evidence" value="ECO:0007669"/>
    <property type="project" value="UniProtKB-KW"/>
</dbReference>
<protein>
    <submittedName>
        <fullName evidence="13">Sodium:proton antiporter</fullName>
    </submittedName>
</protein>
<accession>A0A2N3I715</accession>
<dbReference type="InterPro" id="IPR045016">
    <property type="entry name" value="NhaD-like"/>
</dbReference>
<dbReference type="NCBIfam" id="NF038006">
    <property type="entry name" value="NhaD_1"/>
    <property type="match status" value="1"/>
</dbReference>
<evidence type="ECO:0000256" key="5">
    <source>
        <dbReference type="ARBA" id="ARBA00022989"/>
    </source>
</evidence>
<evidence type="ECO:0000256" key="1">
    <source>
        <dbReference type="ARBA" id="ARBA00004141"/>
    </source>
</evidence>
<keyword evidence="8 11" id="KW-0472">Membrane</keyword>
<feature type="transmembrane region" description="Helical" evidence="11">
    <location>
        <begin position="439"/>
        <end position="456"/>
    </location>
</feature>
<feature type="transmembrane region" description="Helical" evidence="11">
    <location>
        <begin position="371"/>
        <end position="390"/>
    </location>
</feature>
<evidence type="ECO:0000256" key="4">
    <source>
        <dbReference type="ARBA" id="ARBA00022692"/>
    </source>
</evidence>
<evidence type="ECO:0000313" key="14">
    <source>
        <dbReference type="Proteomes" id="UP000233618"/>
    </source>
</evidence>
<dbReference type="Pfam" id="PF03600">
    <property type="entry name" value="CitMHS"/>
    <property type="match status" value="1"/>
</dbReference>
<dbReference type="PANTHER" id="PTHR43269">
    <property type="entry name" value="SODIUM/PROTON ANTIPORTER 1-RELATED"/>
    <property type="match status" value="1"/>
</dbReference>
<evidence type="ECO:0000256" key="7">
    <source>
        <dbReference type="ARBA" id="ARBA00023065"/>
    </source>
</evidence>
<keyword evidence="9" id="KW-0739">Sodium transport</keyword>
<keyword evidence="7" id="KW-0406">Ion transport</keyword>
<feature type="transmembrane region" description="Helical" evidence="11">
    <location>
        <begin position="27"/>
        <end position="49"/>
    </location>
</feature>
<name>A0A2N3I715_9BACT</name>
<evidence type="ECO:0000259" key="12">
    <source>
        <dbReference type="Pfam" id="PF03600"/>
    </source>
</evidence>
<keyword evidence="4 11" id="KW-0812">Transmembrane</keyword>
<gene>
    <name evidence="13" type="ORF">BZG01_12115</name>
</gene>
<dbReference type="Proteomes" id="UP000233618">
    <property type="component" value="Unassembled WGS sequence"/>
</dbReference>
<keyword evidence="5 11" id="KW-1133">Transmembrane helix</keyword>
<evidence type="ECO:0000256" key="6">
    <source>
        <dbReference type="ARBA" id="ARBA00023053"/>
    </source>
</evidence>
<keyword evidence="14" id="KW-1185">Reference proteome</keyword>
<comment type="caution">
    <text evidence="13">The sequence shown here is derived from an EMBL/GenBank/DDBJ whole genome shotgun (WGS) entry which is preliminary data.</text>
</comment>
<feature type="domain" description="Citrate transporter-like" evidence="12">
    <location>
        <begin position="18"/>
        <end position="380"/>
    </location>
</feature>
<feature type="transmembrane region" description="Helical" evidence="11">
    <location>
        <begin position="251"/>
        <end position="270"/>
    </location>
</feature>
<sequence length="462" mass="50584">MFTLMVVVFVLGYTAIALEHPLKIDKAASALLIGVITWVLYVFGGVDILSTGVSRAWNEYVAINPSADSHEGMLDFIVHHEVLHHLSEISAILFFLLGAMTIVEIIDQHQGFKIITDKIKTTNRVKLLWVLSFLTFFMSAALDNLTTTIVMVALIRKLISAKENRWFFASMVVLAANAGGAWSPIGDVTTIMLWIGGQVTTLKIVTGVFLPSLFTMIVPLIIVSFSMKGIIKRPTDVNGDEKEYTTHKERVFILCLGVSALLFVPVFKTITHLPPYLGMLFGLGTMWVVTEIMHKNKTHEDKRKLTVIGVLKKVDVPTVFFFLGILSAVSSLQSAGHLDILARYMDENIHNIYIINLIIGILSSVVDNVPLVAGAMGMYSIEGAGAVGYLSNFVQDGLFWEFLAYCAGTGGSILIIGSAAGVAAMGMEKIDFIWYLKKISLLALAGYLAGAGVYYLEAVLLH</sequence>
<evidence type="ECO:0000256" key="9">
    <source>
        <dbReference type="ARBA" id="ARBA00023201"/>
    </source>
</evidence>
<feature type="transmembrane region" description="Helical" evidence="11">
    <location>
        <begin position="348"/>
        <end position="366"/>
    </location>
</feature>
<evidence type="ECO:0000256" key="11">
    <source>
        <dbReference type="SAM" id="Phobius"/>
    </source>
</evidence>
<feature type="transmembrane region" description="Helical" evidence="11">
    <location>
        <begin position="402"/>
        <end position="427"/>
    </location>
</feature>
<dbReference type="EMBL" id="MVDE01000017">
    <property type="protein sequence ID" value="PKQ66100.1"/>
    <property type="molecule type" value="Genomic_DNA"/>
</dbReference>
<feature type="transmembrane region" description="Helical" evidence="11">
    <location>
        <begin position="205"/>
        <end position="225"/>
    </location>
</feature>